<evidence type="ECO:0000256" key="4">
    <source>
        <dbReference type="ARBA" id="ARBA00022679"/>
    </source>
</evidence>
<dbReference type="Pfam" id="PF02475">
    <property type="entry name" value="TRM5-TYW2_MTfase"/>
    <property type="match status" value="1"/>
</dbReference>
<evidence type="ECO:0000256" key="3">
    <source>
        <dbReference type="ARBA" id="ARBA00022603"/>
    </source>
</evidence>
<comment type="similarity">
    <text evidence="10">Belongs to the TRM5 / TYW2 family.</text>
</comment>
<keyword evidence="3 10" id="KW-0489">Methyltransferase</keyword>
<dbReference type="Pfam" id="PF25133">
    <property type="entry name" value="TYW2_N_2"/>
    <property type="match status" value="1"/>
</dbReference>
<keyword evidence="6 10" id="KW-0819">tRNA processing</keyword>
<evidence type="ECO:0000313" key="13">
    <source>
        <dbReference type="Proteomes" id="UP001201980"/>
    </source>
</evidence>
<feature type="binding site" evidence="10">
    <location>
        <begin position="355"/>
        <end position="356"/>
    </location>
    <ligand>
        <name>S-adenosyl-L-methionine</name>
        <dbReference type="ChEBI" id="CHEBI:59789"/>
    </ligand>
</feature>
<reference evidence="12" key="1">
    <citation type="submission" date="2022-07" db="EMBL/GenBank/DDBJ databases">
        <title>Draft genome sequence of Zalerion maritima ATCC 34329, a (micro)plastics degrading marine fungus.</title>
        <authorList>
            <person name="Paco A."/>
            <person name="Goncalves M.F.M."/>
            <person name="Rocha-Santos T.A.P."/>
            <person name="Alves A."/>
        </authorList>
    </citation>
    <scope>NUCLEOTIDE SEQUENCE</scope>
    <source>
        <strain evidence="12">ATCC 34329</strain>
    </source>
</reference>
<dbReference type="PROSITE" id="PS51684">
    <property type="entry name" value="SAM_MT_TRM5_TYW2"/>
    <property type="match status" value="1"/>
</dbReference>
<dbReference type="EC" id="2.1.1.228" evidence="10"/>
<evidence type="ECO:0000256" key="5">
    <source>
        <dbReference type="ARBA" id="ARBA00022691"/>
    </source>
</evidence>
<dbReference type="SUPFAM" id="SSF53335">
    <property type="entry name" value="S-adenosyl-L-methionine-dependent methyltransferases"/>
    <property type="match status" value="1"/>
</dbReference>
<dbReference type="PANTHER" id="PTHR23245:SF36">
    <property type="entry name" value="TRNA (GUANINE(37)-N1)-METHYLTRANSFERASE"/>
    <property type="match status" value="1"/>
</dbReference>
<comment type="subcellular location">
    <subcellularLocation>
        <location evidence="10">Mitochondrion matrix</location>
    </subcellularLocation>
    <subcellularLocation>
        <location evidence="10">Nucleus</location>
    </subcellularLocation>
    <subcellularLocation>
        <location evidence="10">Cytoplasm</location>
    </subcellularLocation>
    <text evidence="10">Predominantly in the mitochondria and in the nucleus.</text>
</comment>
<evidence type="ECO:0000256" key="9">
    <source>
        <dbReference type="ARBA" id="ARBA00047783"/>
    </source>
</evidence>
<feature type="domain" description="SAM-dependent methyltransferase TRM5/TYW2-type" evidence="11">
    <location>
        <begin position="197"/>
        <end position="529"/>
    </location>
</feature>
<dbReference type="InterPro" id="IPR056744">
    <property type="entry name" value="TRM5/TYW2-like_N"/>
</dbReference>
<evidence type="ECO:0000259" key="11">
    <source>
        <dbReference type="PROSITE" id="PS51684"/>
    </source>
</evidence>
<comment type="caution">
    <text evidence="10">Lacks conserved residue(s) required for the propagation of feature annotation.</text>
</comment>
<protein>
    <recommendedName>
        <fullName evidence="10">tRNA (guanine(37)-N1)-methyltransferase</fullName>
        <ecNumber evidence="10">2.1.1.228</ecNumber>
    </recommendedName>
    <alternativeName>
        <fullName evidence="10">M1G-methyltransferase</fullName>
    </alternativeName>
    <alternativeName>
        <fullName evidence="10">tRNA [GM37] methyltransferase</fullName>
    </alternativeName>
    <alternativeName>
        <fullName evidence="10">tRNA methyltransferase 5</fullName>
    </alternativeName>
</protein>
<accession>A0AAD5WPZ3</accession>
<dbReference type="Gene3D" id="3.30.300.110">
    <property type="entry name" value="Met-10+ protein-like domains"/>
    <property type="match status" value="1"/>
</dbReference>
<evidence type="ECO:0000256" key="8">
    <source>
        <dbReference type="ARBA" id="ARBA00023242"/>
    </source>
</evidence>
<dbReference type="PANTHER" id="PTHR23245">
    <property type="entry name" value="TRNA METHYLTRANSFERASE"/>
    <property type="match status" value="1"/>
</dbReference>
<dbReference type="GO" id="GO:0002939">
    <property type="term" value="P:tRNA N1-guanine methylation"/>
    <property type="evidence" value="ECO:0007669"/>
    <property type="project" value="TreeGrafter"/>
</dbReference>
<dbReference type="Proteomes" id="UP001201980">
    <property type="component" value="Unassembled WGS sequence"/>
</dbReference>
<keyword evidence="5 10" id="KW-0949">S-adenosyl-L-methionine</keyword>
<feature type="binding site" evidence="10">
    <location>
        <position position="410"/>
    </location>
    <ligand>
        <name>S-adenosyl-L-methionine</name>
        <dbReference type="ChEBI" id="CHEBI:59789"/>
    </ligand>
</feature>
<keyword evidence="4 10" id="KW-0808">Transferase</keyword>
<evidence type="ECO:0000313" key="12">
    <source>
        <dbReference type="EMBL" id="KAJ2894890.1"/>
    </source>
</evidence>
<keyword evidence="7 10" id="KW-0496">Mitochondrion</keyword>
<dbReference type="Gene3D" id="3.40.50.150">
    <property type="entry name" value="Vaccinia Virus protein VP39"/>
    <property type="match status" value="1"/>
</dbReference>
<keyword evidence="2 10" id="KW-0963">Cytoplasm</keyword>
<dbReference type="EMBL" id="JAKWBI020000448">
    <property type="protein sequence ID" value="KAJ2894890.1"/>
    <property type="molecule type" value="Genomic_DNA"/>
</dbReference>
<keyword evidence="13" id="KW-1185">Reference proteome</keyword>
<keyword evidence="8 10" id="KW-0539">Nucleus</keyword>
<dbReference type="GO" id="GO:0005634">
    <property type="term" value="C:nucleus"/>
    <property type="evidence" value="ECO:0007669"/>
    <property type="project" value="UniProtKB-SubCell"/>
</dbReference>
<comment type="similarity">
    <text evidence="1">Belongs to the class I-like SAM-binding methyltransferase superfamily. TRM5/TYW2 family.</text>
</comment>
<comment type="function">
    <text evidence="10">Specifically methylates the N1 position of guanosine-37 in various cytoplasmic and mitochondrial tRNAs. Methylation is not dependent on the nature of the nucleoside 5' of the target nucleoside. This is the first step in the biosynthesis of wybutosine (yW), a modified base adjacent to the anticodon of tRNAs and required for accurate decoding.</text>
</comment>
<name>A0AAD5WPZ3_9PEZI</name>
<dbReference type="AlphaFoldDB" id="A0AAD5WPZ3"/>
<dbReference type="GO" id="GO:0052906">
    <property type="term" value="F:tRNA (guanine(37)-N1)-methyltransferase activity"/>
    <property type="evidence" value="ECO:0007669"/>
    <property type="project" value="UniProtKB-UniRule"/>
</dbReference>
<evidence type="ECO:0000256" key="2">
    <source>
        <dbReference type="ARBA" id="ARBA00022490"/>
    </source>
</evidence>
<gene>
    <name evidence="10" type="primary">TRM5</name>
    <name evidence="12" type="ORF">MKZ38_007113</name>
</gene>
<dbReference type="InterPro" id="IPR025792">
    <property type="entry name" value="tRNA_Gua_MeTrfase_euk"/>
</dbReference>
<evidence type="ECO:0000256" key="7">
    <source>
        <dbReference type="ARBA" id="ARBA00023128"/>
    </source>
</evidence>
<dbReference type="GO" id="GO:0070901">
    <property type="term" value="P:mitochondrial tRNA methylation"/>
    <property type="evidence" value="ECO:0007669"/>
    <property type="project" value="UniProtKB-ARBA"/>
</dbReference>
<comment type="caution">
    <text evidence="12">The sequence shown here is derived from an EMBL/GenBank/DDBJ whole genome shotgun (WGS) entry which is preliminary data.</text>
</comment>
<dbReference type="InterPro" id="IPR029063">
    <property type="entry name" value="SAM-dependent_MTases_sf"/>
</dbReference>
<feature type="binding site" evidence="10">
    <location>
        <position position="289"/>
    </location>
    <ligand>
        <name>S-adenosyl-L-methionine</name>
        <dbReference type="ChEBI" id="CHEBI:59789"/>
    </ligand>
</feature>
<sequence>MATTSLEACDDSYLRHDAMRPIIPYSPTLFSPPTIRLAANAKLDRSAFTKTINLAAAAVRDPRLLAQWRKKLDKNKELLTEAKVSGIQILPERDLPTVVDLLREAHQKEQDTIEDEGKKKDFVEPKPWSLKCLLLRPGVKADEQSTFGPTLKEGLESKVLLKVVPFDLHLDYLHWEWNDIVTSILPPELHVEIPHGYNSVGHVAHLNLREHHLPYRHLIGQILLDKGGSTIRTVINKTDEIGESSEFRTFTYEVLAGEDDLDVEVAKMGCLFKFNYGKTYWNSKLDGEHRRLVDMFKPGEVVVDVMAGIGPFSVPAARQRCLVWANDYNPDSVEYMRDAIKTNKVGYTLRPFNQDGRLFIPWTAKDVLRASKQEKEVTIPGKKPFRGSSKRPTPDTVIPIPPTISHFVMNLPASAPEFLGSFRGLYHGQEGLFAPHTEAKLPLLHVHCFATKQQYAATTLKDSDMPYKEILPRFSKQLGHEMKFGRKEGMRPDQFKDVKELEDDEMAVWDVREVSPKKSMYCVSFRLPADVAFA</sequence>
<dbReference type="FunFam" id="3.30.300.110:FF:000001">
    <property type="entry name" value="tRNA (guanine(37)-N1)-methyltransferase"/>
    <property type="match status" value="1"/>
</dbReference>
<proteinExistence type="inferred from homology"/>
<evidence type="ECO:0000256" key="10">
    <source>
        <dbReference type="HAMAP-Rule" id="MF_03152"/>
    </source>
</evidence>
<dbReference type="InterPro" id="IPR030382">
    <property type="entry name" value="MeTrfase_TRM5/TYW2"/>
</dbReference>
<evidence type="ECO:0000256" key="1">
    <source>
        <dbReference type="ARBA" id="ARBA00009775"/>
    </source>
</evidence>
<organism evidence="12 13">
    <name type="scientific">Zalerion maritima</name>
    <dbReference type="NCBI Taxonomy" id="339359"/>
    <lineage>
        <taxon>Eukaryota</taxon>
        <taxon>Fungi</taxon>
        <taxon>Dikarya</taxon>
        <taxon>Ascomycota</taxon>
        <taxon>Pezizomycotina</taxon>
        <taxon>Sordariomycetes</taxon>
        <taxon>Lulworthiomycetidae</taxon>
        <taxon>Lulworthiales</taxon>
        <taxon>Lulworthiaceae</taxon>
        <taxon>Zalerion</taxon>
    </lineage>
</organism>
<dbReference type="HAMAP" id="MF_03152">
    <property type="entry name" value="TRM5"/>
    <property type="match status" value="1"/>
</dbReference>
<comment type="catalytic activity">
    <reaction evidence="9 10">
        <text>guanosine(37) in tRNA + S-adenosyl-L-methionine = N(1)-methylguanosine(37) in tRNA + S-adenosyl-L-homocysteine + H(+)</text>
        <dbReference type="Rhea" id="RHEA:36899"/>
        <dbReference type="Rhea" id="RHEA-COMP:10145"/>
        <dbReference type="Rhea" id="RHEA-COMP:10147"/>
        <dbReference type="ChEBI" id="CHEBI:15378"/>
        <dbReference type="ChEBI" id="CHEBI:57856"/>
        <dbReference type="ChEBI" id="CHEBI:59789"/>
        <dbReference type="ChEBI" id="CHEBI:73542"/>
        <dbReference type="ChEBI" id="CHEBI:74269"/>
        <dbReference type="EC" id="2.1.1.228"/>
    </reaction>
</comment>
<dbReference type="GO" id="GO:0005759">
    <property type="term" value="C:mitochondrial matrix"/>
    <property type="evidence" value="ECO:0007669"/>
    <property type="project" value="UniProtKB-SubCell"/>
</dbReference>
<dbReference type="InterPro" id="IPR056743">
    <property type="entry name" value="TRM5-TYW2-like_MTfase"/>
</dbReference>
<evidence type="ECO:0000256" key="6">
    <source>
        <dbReference type="ARBA" id="ARBA00022694"/>
    </source>
</evidence>
<comment type="subunit">
    <text evidence="10">Monomer.</text>
</comment>